<evidence type="ECO:0000256" key="1">
    <source>
        <dbReference type="SAM" id="Phobius"/>
    </source>
</evidence>
<proteinExistence type="predicted"/>
<gene>
    <name evidence="3" type="ORF">ESP57_07430</name>
</gene>
<dbReference type="EMBL" id="SDPO01000002">
    <property type="protein sequence ID" value="RXZ48810.1"/>
    <property type="molecule type" value="Genomic_DNA"/>
</dbReference>
<dbReference type="AlphaFoldDB" id="A0A4Q2JRB0"/>
<dbReference type="Proteomes" id="UP000292935">
    <property type="component" value="Unassembled WGS sequence"/>
</dbReference>
<reference evidence="3 4" key="1">
    <citation type="submission" date="2019-01" db="EMBL/GenBank/DDBJ databases">
        <authorList>
            <person name="Li J."/>
        </authorList>
    </citation>
    <scope>NUCLEOTIDE SEQUENCE [LARGE SCALE GENOMIC DNA]</scope>
    <source>
        <strain evidence="3 4">CCUG 35506</strain>
    </source>
</reference>
<keyword evidence="1" id="KW-0812">Transmembrane</keyword>
<dbReference type="InterPro" id="IPR036366">
    <property type="entry name" value="PGBDSf"/>
</dbReference>
<name>A0A4Q2JRB0_9MICO</name>
<dbReference type="SUPFAM" id="SSF47090">
    <property type="entry name" value="PGBD-like"/>
    <property type="match status" value="1"/>
</dbReference>
<keyword evidence="1" id="KW-0472">Membrane</keyword>
<dbReference type="InterPro" id="IPR036365">
    <property type="entry name" value="PGBD-like_sf"/>
</dbReference>
<keyword evidence="1" id="KW-1133">Transmembrane helix</keyword>
<protein>
    <submittedName>
        <fullName evidence="3">Peptidoglycan-binding protein</fullName>
    </submittedName>
</protein>
<evidence type="ECO:0000313" key="3">
    <source>
        <dbReference type="EMBL" id="RXZ48810.1"/>
    </source>
</evidence>
<evidence type="ECO:0000259" key="2">
    <source>
        <dbReference type="Pfam" id="PF01471"/>
    </source>
</evidence>
<dbReference type="InterPro" id="IPR002477">
    <property type="entry name" value="Peptidoglycan-bd-like"/>
</dbReference>
<dbReference type="Gene3D" id="1.10.101.10">
    <property type="entry name" value="PGBD-like superfamily/PGBD"/>
    <property type="match status" value="1"/>
</dbReference>
<comment type="caution">
    <text evidence="3">The sequence shown here is derived from an EMBL/GenBank/DDBJ whole genome shotgun (WGS) entry which is preliminary data.</text>
</comment>
<keyword evidence="4" id="KW-1185">Reference proteome</keyword>
<sequence length="206" mass="21119">MGRRGGPATAMGSAAHSPHAVLRGVIMTRTRGAEHTGAASAPEKGTLMKKFGRGIAGGALALAIAGLCAIAPATAATAYSGTTGQGCTAYQYSRGGYATCVGQIQRMLNGVQSAYSLGSALAVDNSFGPATESQVRKFQTWVHITSDGIVGRNTWNTLCSYAGQVNFAYASSSAAKRTAWQAAYDAGCYVEKPASGSPGYVTISKY</sequence>
<dbReference type="Pfam" id="PF01471">
    <property type="entry name" value="PG_binding_1"/>
    <property type="match status" value="1"/>
</dbReference>
<evidence type="ECO:0000313" key="4">
    <source>
        <dbReference type="Proteomes" id="UP000292935"/>
    </source>
</evidence>
<accession>A0A4Q2JRB0</accession>
<organism evidence="3 4">
    <name type="scientific">Agromyces fucosus</name>
    <dbReference type="NCBI Taxonomy" id="41985"/>
    <lineage>
        <taxon>Bacteria</taxon>
        <taxon>Bacillati</taxon>
        <taxon>Actinomycetota</taxon>
        <taxon>Actinomycetes</taxon>
        <taxon>Micrococcales</taxon>
        <taxon>Microbacteriaceae</taxon>
        <taxon>Agromyces</taxon>
    </lineage>
</organism>
<dbReference type="OrthoDB" id="8210007at2"/>
<feature type="domain" description="Peptidoglycan binding-like" evidence="2">
    <location>
        <begin position="101"/>
        <end position="158"/>
    </location>
</feature>
<feature type="transmembrane region" description="Helical" evidence="1">
    <location>
        <begin position="54"/>
        <end position="79"/>
    </location>
</feature>